<dbReference type="Proteomes" id="UP000885759">
    <property type="component" value="Unassembled WGS sequence"/>
</dbReference>
<dbReference type="EMBL" id="DRPZ01000235">
    <property type="protein sequence ID" value="HGY10215.1"/>
    <property type="molecule type" value="Genomic_DNA"/>
</dbReference>
<protein>
    <submittedName>
        <fullName evidence="1">DUF177 domain-containing protein</fullName>
    </submittedName>
</protein>
<evidence type="ECO:0000313" key="1">
    <source>
        <dbReference type="EMBL" id="HGY10215.1"/>
    </source>
</evidence>
<dbReference type="PANTHER" id="PTHR34374">
    <property type="entry name" value="LARGE RIBOSOMAL RNA SUBUNIT ACCUMULATION PROTEIN YCED HOMOLOG 1, CHLOROPLASTIC"/>
    <property type="match status" value="1"/>
</dbReference>
<dbReference type="InterPro" id="IPR003772">
    <property type="entry name" value="YceD"/>
</dbReference>
<sequence length="180" mass="19739">MDVREIQSINLAKILKEPGSASADGIIREAIEAGEARFPLEGEAEWSVTVSSAGDEYWLSGEVHGTVMMECRRCLKPTPQRVDAYFQHLLEYHPEVEKLTLVENEDDEDVYHFGEPDLDLSFFIAQAFSLAMPYTALCNDACKGLCPVCGADLNVTDCGHVQADAVPGALAELGKFLDEV</sequence>
<name>A0A7C4Z6Q4_9DEIN</name>
<gene>
    <name evidence="1" type="ORF">ENK37_09250</name>
</gene>
<dbReference type="Pfam" id="PF02620">
    <property type="entry name" value="YceD"/>
    <property type="match status" value="1"/>
</dbReference>
<organism evidence="1">
    <name type="scientific">Oceanithermus profundus</name>
    <dbReference type="NCBI Taxonomy" id="187137"/>
    <lineage>
        <taxon>Bacteria</taxon>
        <taxon>Thermotogati</taxon>
        <taxon>Deinococcota</taxon>
        <taxon>Deinococci</taxon>
        <taxon>Thermales</taxon>
        <taxon>Thermaceae</taxon>
        <taxon>Oceanithermus</taxon>
    </lineage>
</organism>
<proteinExistence type="predicted"/>
<comment type="caution">
    <text evidence="1">The sequence shown here is derived from an EMBL/GenBank/DDBJ whole genome shotgun (WGS) entry which is preliminary data.</text>
</comment>
<accession>A0A7C4Z6Q4</accession>
<dbReference type="AlphaFoldDB" id="A0A7C4Z6Q4"/>
<dbReference type="PANTHER" id="PTHR34374:SF1">
    <property type="entry name" value="LARGE RIBOSOMAL RNA SUBUNIT ACCUMULATION PROTEIN YCED HOMOLOG 1, CHLOROPLASTIC"/>
    <property type="match status" value="1"/>
</dbReference>
<reference evidence="1" key="1">
    <citation type="journal article" date="2020" name="mSystems">
        <title>Genome- and Community-Level Interaction Insights into Carbon Utilization and Element Cycling Functions of Hydrothermarchaeota in Hydrothermal Sediment.</title>
        <authorList>
            <person name="Zhou Z."/>
            <person name="Liu Y."/>
            <person name="Xu W."/>
            <person name="Pan J."/>
            <person name="Luo Z.H."/>
            <person name="Li M."/>
        </authorList>
    </citation>
    <scope>NUCLEOTIDE SEQUENCE [LARGE SCALE GENOMIC DNA]</scope>
    <source>
        <strain evidence="1">HyVt-570</strain>
    </source>
</reference>